<accession>A0A0G0EZ09</accession>
<proteinExistence type="predicted"/>
<gene>
    <name evidence="1" type="ORF">US19_C0001G0065</name>
</gene>
<dbReference type="AlphaFoldDB" id="A0A0G0EZ09"/>
<evidence type="ECO:0000313" key="1">
    <source>
        <dbReference type="EMBL" id="KKQ10727.1"/>
    </source>
</evidence>
<comment type="caution">
    <text evidence="1">The sequence shown here is derived from an EMBL/GenBank/DDBJ whole genome shotgun (WGS) entry which is preliminary data.</text>
</comment>
<sequence length="30" mass="3467">MKTIKILKELMEEMEAVIDQLLLLLKAPVI</sequence>
<protein>
    <submittedName>
        <fullName evidence="1">Uncharacterized protein</fullName>
    </submittedName>
</protein>
<dbReference type="EMBL" id="LBSA01000001">
    <property type="protein sequence ID" value="KKQ10727.1"/>
    <property type="molecule type" value="Genomic_DNA"/>
</dbReference>
<dbReference type="Proteomes" id="UP000034492">
    <property type="component" value="Unassembled WGS sequence"/>
</dbReference>
<reference evidence="1 2" key="1">
    <citation type="journal article" date="2015" name="Nature">
        <title>rRNA introns, odd ribosomes, and small enigmatic genomes across a large radiation of phyla.</title>
        <authorList>
            <person name="Brown C.T."/>
            <person name="Hug L.A."/>
            <person name="Thomas B.C."/>
            <person name="Sharon I."/>
            <person name="Castelle C.J."/>
            <person name="Singh A."/>
            <person name="Wilkins M.J."/>
            <person name="Williams K.H."/>
            <person name="Banfield J.F."/>
        </authorList>
    </citation>
    <scope>NUCLEOTIDE SEQUENCE [LARGE SCALE GENOMIC DNA]</scope>
</reference>
<organism evidence="1 2">
    <name type="scientific">Candidatus Daviesbacteria bacterium GW2011_GWB1_36_5</name>
    <dbReference type="NCBI Taxonomy" id="1618426"/>
    <lineage>
        <taxon>Bacteria</taxon>
        <taxon>Candidatus Daviesiibacteriota</taxon>
    </lineage>
</organism>
<name>A0A0G0EZ09_9BACT</name>
<evidence type="ECO:0000313" key="2">
    <source>
        <dbReference type="Proteomes" id="UP000034492"/>
    </source>
</evidence>